<organism evidence="14 15">
    <name type="scientific">Dyella japonica DSM 16301</name>
    <dbReference type="NCBI Taxonomy" id="1440762"/>
    <lineage>
        <taxon>Bacteria</taxon>
        <taxon>Pseudomonadati</taxon>
        <taxon>Pseudomonadota</taxon>
        <taxon>Gammaproteobacteria</taxon>
        <taxon>Lysobacterales</taxon>
        <taxon>Rhodanobacteraceae</taxon>
        <taxon>Dyella</taxon>
    </lineage>
</organism>
<keyword evidence="7" id="KW-0630">Potassium</keyword>
<evidence type="ECO:0000256" key="13">
    <source>
        <dbReference type="SAM" id="Phobius"/>
    </source>
</evidence>
<dbReference type="AlphaFoldDB" id="A0A0G9H367"/>
<keyword evidence="9" id="KW-0406">Ion transport</keyword>
<feature type="transmembrane region" description="Helical" evidence="13">
    <location>
        <begin position="62"/>
        <end position="83"/>
    </location>
</feature>
<evidence type="ECO:0000313" key="15">
    <source>
        <dbReference type="Proteomes" id="UP000035481"/>
    </source>
</evidence>
<keyword evidence="3" id="KW-0813">Transport</keyword>
<dbReference type="GO" id="GO:0016020">
    <property type="term" value="C:membrane"/>
    <property type="evidence" value="ECO:0007669"/>
    <property type="project" value="UniProtKB-SubCell"/>
</dbReference>
<evidence type="ECO:0000256" key="3">
    <source>
        <dbReference type="ARBA" id="ARBA00022448"/>
    </source>
</evidence>
<feature type="transmembrane region" description="Helical" evidence="13">
    <location>
        <begin position="31"/>
        <end position="50"/>
    </location>
</feature>
<accession>A0A0G9H367</accession>
<gene>
    <name evidence="14" type="ORF">Y882_10110</name>
</gene>
<keyword evidence="6" id="KW-0631">Potassium channel</keyword>
<comment type="catalytic activity">
    <reaction evidence="12">
        <text>K(+)(in) = K(+)(out)</text>
        <dbReference type="Rhea" id="RHEA:29463"/>
        <dbReference type="ChEBI" id="CHEBI:29103"/>
    </reaction>
</comment>
<comment type="similarity">
    <text evidence="2">Belongs to the TMEM175 family.</text>
</comment>
<evidence type="ECO:0000256" key="12">
    <source>
        <dbReference type="ARBA" id="ARBA00034430"/>
    </source>
</evidence>
<comment type="subcellular location">
    <subcellularLocation>
        <location evidence="1">Membrane</location>
        <topology evidence="1">Multi-pass membrane protein</topology>
    </subcellularLocation>
</comment>
<dbReference type="PATRIC" id="fig|1440762.4.peg.1517"/>
<keyword evidence="10 13" id="KW-0472">Membrane</keyword>
<comment type="caution">
    <text evidence="14">The sequence shown here is derived from an EMBL/GenBank/DDBJ whole genome shotgun (WGS) entry which is preliminary data.</text>
</comment>
<keyword evidence="8 13" id="KW-1133">Transmembrane helix</keyword>
<evidence type="ECO:0000256" key="7">
    <source>
        <dbReference type="ARBA" id="ARBA00022958"/>
    </source>
</evidence>
<evidence type="ECO:0000256" key="6">
    <source>
        <dbReference type="ARBA" id="ARBA00022826"/>
    </source>
</evidence>
<dbReference type="EMBL" id="JPLA01000024">
    <property type="protein sequence ID" value="KLD63951.1"/>
    <property type="molecule type" value="Genomic_DNA"/>
</dbReference>
<dbReference type="InterPro" id="IPR010617">
    <property type="entry name" value="TMEM175-like"/>
</dbReference>
<feature type="transmembrane region" description="Helical" evidence="13">
    <location>
        <begin position="95"/>
        <end position="115"/>
    </location>
</feature>
<name>A0A0G9H367_9GAMM</name>
<evidence type="ECO:0000256" key="1">
    <source>
        <dbReference type="ARBA" id="ARBA00004141"/>
    </source>
</evidence>
<evidence type="ECO:0000256" key="11">
    <source>
        <dbReference type="ARBA" id="ARBA00023303"/>
    </source>
</evidence>
<evidence type="ECO:0008006" key="16">
    <source>
        <dbReference type="Google" id="ProtNLM"/>
    </source>
</evidence>
<reference evidence="14 15" key="1">
    <citation type="journal article" date="2015" name="Antonie Van Leeuwenhoek">
        <title>A phylogenomic and molecular marker based taxonomic framework for the order Xanthomonadales: proposal to transfer the families Algiphilaceae and Solimonadaceae to the order Nevskiales ord. nov. and to create a new family within the order Xanthomonadales, the family Rhodanobacteraceae fam. nov., containing the genus Rhodanobacter and its closest relatives.</title>
        <authorList>
            <person name="Naushad S."/>
            <person name="Adeolu M."/>
            <person name="Wong S."/>
            <person name="Sohail M."/>
            <person name="Schellhorn H.E."/>
            <person name="Gupta R.S."/>
        </authorList>
    </citation>
    <scope>NUCLEOTIDE SEQUENCE [LARGE SCALE GENOMIC DNA]</scope>
    <source>
        <strain evidence="14 15">DSM 16301</strain>
    </source>
</reference>
<dbReference type="GO" id="GO:0005267">
    <property type="term" value="F:potassium channel activity"/>
    <property type="evidence" value="ECO:0007669"/>
    <property type="project" value="UniProtKB-KW"/>
</dbReference>
<dbReference type="Pfam" id="PF06736">
    <property type="entry name" value="TMEM175"/>
    <property type="match status" value="1"/>
</dbReference>
<evidence type="ECO:0000256" key="2">
    <source>
        <dbReference type="ARBA" id="ARBA00006920"/>
    </source>
</evidence>
<dbReference type="Proteomes" id="UP000035481">
    <property type="component" value="Unassembled WGS sequence"/>
</dbReference>
<evidence type="ECO:0000256" key="8">
    <source>
        <dbReference type="ARBA" id="ARBA00022989"/>
    </source>
</evidence>
<keyword evidence="4" id="KW-0633">Potassium transport</keyword>
<protein>
    <recommendedName>
        <fullName evidence="16">DUF1211 domain-containing protein</fullName>
    </recommendedName>
</protein>
<evidence type="ECO:0000313" key="14">
    <source>
        <dbReference type="EMBL" id="KLD63951.1"/>
    </source>
</evidence>
<keyword evidence="5 13" id="KW-0812">Transmembrane</keyword>
<evidence type="ECO:0000256" key="5">
    <source>
        <dbReference type="ARBA" id="ARBA00022692"/>
    </source>
</evidence>
<dbReference type="GO" id="GO:0015252">
    <property type="term" value="F:proton channel activity"/>
    <property type="evidence" value="ECO:0007669"/>
    <property type="project" value="InterPro"/>
</dbReference>
<evidence type="ECO:0000256" key="4">
    <source>
        <dbReference type="ARBA" id="ARBA00022538"/>
    </source>
</evidence>
<dbReference type="STRING" id="1440762.Y882_10110"/>
<evidence type="ECO:0000256" key="10">
    <source>
        <dbReference type="ARBA" id="ARBA00023136"/>
    </source>
</evidence>
<proteinExistence type="inferred from homology"/>
<evidence type="ECO:0000256" key="9">
    <source>
        <dbReference type="ARBA" id="ARBA00023065"/>
    </source>
</evidence>
<sequence>MFAIIITILVLELRPPHEASFAALGKLWPAGVAYAVSYLFLAIVWVNHHHVCRYLAEASRSLIWANFAHLFSVSFVPFTTAWIADTGLAPVPVLFYAVVFALINVTYVMLCMEAIDRQGAHKVTTADRRVMRIRALATLATFVAAAVIALWHPIAAMVLICLCLIVYLRPGASSRA</sequence>
<feature type="transmembrane region" description="Helical" evidence="13">
    <location>
        <begin position="136"/>
        <end position="168"/>
    </location>
</feature>
<keyword evidence="11" id="KW-0407">Ion channel</keyword>